<dbReference type="PROSITE" id="PS51278">
    <property type="entry name" value="GATASE_TYPE_2"/>
    <property type="match status" value="1"/>
</dbReference>
<evidence type="ECO:0000256" key="1">
    <source>
        <dbReference type="ARBA" id="ARBA00001031"/>
    </source>
</evidence>
<dbReference type="AlphaFoldDB" id="A0A240UF54"/>
<dbReference type="InterPro" id="IPR035490">
    <property type="entry name" value="GlmS/FrlB_SIS"/>
</dbReference>
<dbReference type="InterPro" id="IPR005855">
    <property type="entry name" value="GFAT"/>
</dbReference>
<feature type="domain" description="Glutamine amidotransferase type-2" evidence="12">
    <location>
        <begin position="2"/>
        <end position="255"/>
    </location>
</feature>
<dbReference type="PANTHER" id="PTHR10937">
    <property type="entry name" value="GLUCOSAMINE--FRUCTOSE-6-PHOSPHATE AMINOTRANSFERASE, ISOMERIZING"/>
    <property type="match status" value="1"/>
</dbReference>
<dbReference type="GO" id="GO:0006002">
    <property type="term" value="P:fructose 6-phosphate metabolic process"/>
    <property type="evidence" value="ECO:0007669"/>
    <property type="project" value="TreeGrafter"/>
</dbReference>
<keyword evidence="6 10" id="KW-0032">Aminotransferase</keyword>
<comment type="subcellular location">
    <subcellularLocation>
        <location evidence="2 10">Cytoplasm</location>
    </subcellularLocation>
</comment>
<keyword evidence="8" id="KW-0677">Repeat</keyword>
<keyword evidence="7 10" id="KW-0808">Transferase</keyword>
<sequence>MCGIVGAVSTRNIVPILVQGLQRLEYRGYDSCGVAVHASSLNAAPHGTPDGGLRRARSTARVAELLAQVQADHLEGATGIAHTRWATHGAPAVHNAHPHFSHGTGSDAATGQQAESDPARPGRVALVHNGIIENHEELRATLQARGYVFVSQTDTEVIAHLVDSHYSGDLFDAVRAAIAELHGAYAIAVIHKDEPHRVVGARAGSPLILGVGQDASEGALASREHFLASDAMALAGVTDQIVYLEEGDLVDLQLGRYWIVGKDGTALTPAQRPVRTVQAHSGAAELGPYRHYMQKEIFEQPRAIADTLEGVAGIVPELFDGAGLHGEPGAAAWRVFKEIDSVLILACGTSYYSGCAAKYWLEEIAGIPTQVEVASEYRYRTSVPNPRTLVVTISQSGETADTLAALRHAQSLGMQHTLTICNVATSAMVRECKLAYITRAGVEIGVASTKAFTTQLAGLFLLTLALAQSKGRLSEEQEAAHLKAMRHLPVALQAVLALEPQVISWAEDFARMENALFLGRGLHYPIALEGALKLKEISYIHAEAYPAGELKHGPLALVTSAMPVVTVAPNDALLEKLKSNMQEVRARGGVLYVLADADTHIESSEGIHVIRMPEHYGHLSPLLHVVPLQLLAYHTACARGTDVDKPRNLAKSVTVE</sequence>
<dbReference type="GO" id="GO:0005829">
    <property type="term" value="C:cytosol"/>
    <property type="evidence" value="ECO:0007669"/>
    <property type="project" value="TreeGrafter"/>
</dbReference>
<dbReference type="EMBL" id="CP021366">
    <property type="protein sequence ID" value="ART60108.1"/>
    <property type="molecule type" value="Genomic_DNA"/>
</dbReference>
<dbReference type="OrthoDB" id="9761808at2"/>
<dbReference type="HAMAP" id="MF_00164">
    <property type="entry name" value="GlmS"/>
    <property type="match status" value="1"/>
</dbReference>
<dbReference type="PROSITE" id="PS51464">
    <property type="entry name" value="SIS"/>
    <property type="match status" value="2"/>
</dbReference>
<dbReference type="Pfam" id="PF13522">
    <property type="entry name" value="GATase_6"/>
    <property type="match status" value="1"/>
</dbReference>
<feature type="region of interest" description="Disordered" evidence="11">
    <location>
        <begin position="92"/>
        <end position="120"/>
    </location>
</feature>
<keyword evidence="9" id="KW-0315">Glutamine amidotransferase</keyword>
<dbReference type="FunFam" id="3.40.50.10490:FF:000001">
    <property type="entry name" value="Glutamine--fructose-6-phosphate aminotransferase [isomerizing]"/>
    <property type="match status" value="1"/>
</dbReference>
<dbReference type="KEGG" id="acip:CBP36_15910"/>
<dbReference type="InterPro" id="IPR029055">
    <property type="entry name" value="Ntn_hydrolases_N"/>
</dbReference>
<dbReference type="Proteomes" id="UP000194440">
    <property type="component" value="Chromosome"/>
</dbReference>
<feature type="active site" description="For Fru-6P isomerization activity" evidence="10">
    <location>
        <position position="651"/>
    </location>
</feature>
<name>A0A240UF54_9BURK</name>
<evidence type="ECO:0000256" key="6">
    <source>
        <dbReference type="ARBA" id="ARBA00022576"/>
    </source>
</evidence>
<dbReference type="NCBIfam" id="NF001484">
    <property type="entry name" value="PRK00331.1"/>
    <property type="match status" value="1"/>
</dbReference>
<dbReference type="CDD" id="cd00714">
    <property type="entry name" value="GFAT"/>
    <property type="match status" value="1"/>
</dbReference>
<evidence type="ECO:0000256" key="11">
    <source>
        <dbReference type="SAM" id="MobiDB-lite"/>
    </source>
</evidence>
<evidence type="ECO:0000256" key="9">
    <source>
        <dbReference type="ARBA" id="ARBA00022962"/>
    </source>
</evidence>
<feature type="domain" description="SIS" evidence="13">
    <location>
        <begin position="505"/>
        <end position="646"/>
    </location>
</feature>
<dbReference type="GO" id="GO:0046349">
    <property type="term" value="P:amino sugar biosynthetic process"/>
    <property type="evidence" value="ECO:0007669"/>
    <property type="project" value="UniProtKB-ARBA"/>
</dbReference>
<dbReference type="InterPro" id="IPR035466">
    <property type="entry name" value="GlmS/AgaS_SIS"/>
</dbReference>
<dbReference type="GO" id="GO:0006047">
    <property type="term" value="P:UDP-N-acetylglucosamine metabolic process"/>
    <property type="evidence" value="ECO:0007669"/>
    <property type="project" value="TreeGrafter"/>
</dbReference>
<dbReference type="FunFam" id="3.40.50.10490:FF:000002">
    <property type="entry name" value="Glutamine--fructose-6-phosphate aminotransferase [isomerizing]"/>
    <property type="match status" value="1"/>
</dbReference>
<evidence type="ECO:0000259" key="12">
    <source>
        <dbReference type="PROSITE" id="PS51278"/>
    </source>
</evidence>
<dbReference type="PANTHER" id="PTHR10937:SF0">
    <property type="entry name" value="GLUTAMINE--FRUCTOSE-6-PHOSPHATE TRANSAMINASE (ISOMERIZING)"/>
    <property type="match status" value="1"/>
</dbReference>
<accession>A0A240UF54</accession>
<dbReference type="Pfam" id="PF01380">
    <property type="entry name" value="SIS"/>
    <property type="match status" value="2"/>
</dbReference>
<comment type="function">
    <text evidence="10">Catalyzes the first step in hexosamine metabolism, converting fructose-6P into glucosamine-6P using glutamine as a nitrogen source.</text>
</comment>
<dbReference type="RefSeq" id="WP_086928094.1">
    <property type="nucleotide sequence ID" value="NZ_CP021362.1"/>
</dbReference>
<proteinExistence type="inferred from homology"/>
<dbReference type="SUPFAM" id="SSF56235">
    <property type="entry name" value="N-terminal nucleophile aminohydrolases (Ntn hydrolases)"/>
    <property type="match status" value="1"/>
</dbReference>
<evidence type="ECO:0000256" key="8">
    <source>
        <dbReference type="ARBA" id="ARBA00022737"/>
    </source>
</evidence>
<feature type="domain" description="SIS" evidence="13">
    <location>
        <begin position="332"/>
        <end position="472"/>
    </location>
</feature>
<dbReference type="Gene3D" id="3.60.20.10">
    <property type="entry name" value="Glutamine Phosphoribosylpyrophosphate, subunit 1, domain 1"/>
    <property type="match status" value="1"/>
</dbReference>
<dbReference type="SUPFAM" id="SSF53697">
    <property type="entry name" value="SIS domain"/>
    <property type="match status" value="1"/>
</dbReference>
<evidence type="ECO:0000313" key="14">
    <source>
        <dbReference type="EMBL" id="ART60108.1"/>
    </source>
</evidence>
<dbReference type="InterPro" id="IPR046348">
    <property type="entry name" value="SIS_dom_sf"/>
</dbReference>
<evidence type="ECO:0000256" key="5">
    <source>
        <dbReference type="ARBA" id="ARBA00022490"/>
    </source>
</evidence>
<comment type="subunit">
    <text evidence="10">Homodimer.</text>
</comment>
<dbReference type="Gene3D" id="3.40.50.10490">
    <property type="entry name" value="Glucose-6-phosphate isomerase like protein, domain 1"/>
    <property type="match status" value="2"/>
</dbReference>
<dbReference type="NCBIfam" id="TIGR01135">
    <property type="entry name" value="glmS"/>
    <property type="match status" value="1"/>
</dbReference>
<dbReference type="KEGG" id="acis:CBP35_03015"/>
<keyword evidence="5 10" id="KW-0963">Cytoplasm</keyword>
<protein>
    <recommendedName>
        <fullName evidence="4 10">Glutamine--fructose-6-phosphate aminotransferase [isomerizing]</fullName>
        <ecNumber evidence="3 10">2.6.1.16</ecNumber>
    </recommendedName>
    <alternativeName>
        <fullName evidence="10">D-fructose-6-phosphate amidotransferase</fullName>
    </alternativeName>
    <alternativeName>
        <fullName evidence="10">GFAT</fullName>
    </alternativeName>
    <alternativeName>
        <fullName evidence="10">Glucosamine-6-phosphate synthase</fullName>
    </alternativeName>
    <alternativeName>
        <fullName evidence="10">Hexosephosphate aminotransferase</fullName>
    </alternativeName>
    <alternativeName>
        <fullName evidence="10">L-glutamine--D-fructose-6-phosphate amidotransferase</fullName>
    </alternativeName>
</protein>
<reference evidence="14" key="1">
    <citation type="submission" date="2017-05" db="EMBL/GenBank/DDBJ databases">
        <title>Polyphasic characterization of four soil-derived phenanthrene-degrading Acidovorax strains and proposal of Acidovorax phenanthrenivorans sp. nov.</title>
        <authorList>
            <person name="Singleton D."/>
            <person name="Lee J."/>
            <person name="Dickey A.N."/>
            <person name="Stroud A."/>
            <person name="Scholl E.H."/>
            <person name="Wright F.A."/>
            <person name="Aitken M.D."/>
        </authorList>
    </citation>
    <scope>NUCLEOTIDE SEQUENCE</scope>
    <source>
        <strain evidence="14">P4</strain>
    </source>
</reference>
<dbReference type="GO" id="GO:0006487">
    <property type="term" value="P:protein N-linked glycosylation"/>
    <property type="evidence" value="ECO:0007669"/>
    <property type="project" value="TreeGrafter"/>
</dbReference>
<feature type="initiator methionine" description="Removed" evidence="10">
    <location>
        <position position="1"/>
    </location>
</feature>
<comment type="catalytic activity">
    <reaction evidence="1 10">
        <text>D-fructose 6-phosphate + L-glutamine = D-glucosamine 6-phosphate + L-glutamate</text>
        <dbReference type="Rhea" id="RHEA:13237"/>
        <dbReference type="ChEBI" id="CHEBI:29985"/>
        <dbReference type="ChEBI" id="CHEBI:58359"/>
        <dbReference type="ChEBI" id="CHEBI:58725"/>
        <dbReference type="ChEBI" id="CHEBI:61527"/>
        <dbReference type="EC" id="2.6.1.16"/>
    </reaction>
</comment>
<evidence type="ECO:0000259" key="13">
    <source>
        <dbReference type="PROSITE" id="PS51464"/>
    </source>
</evidence>
<dbReference type="GO" id="GO:0004360">
    <property type="term" value="F:glutamine-fructose-6-phosphate transaminase (isomerizing) activity"/>
    <property type="evidence" value="ECO:0007669"/>
    <property type="project" value="UniProtKB-UniRule"/>
</dbReference>
<evidence type="ECO:0000256" key="2">
    <source>
        <dbReference type="ARBA" id="ARBA00004496"/>
    </source>
</evidence>
<gene>
    <name evidence="10" type="primary">glmS</name>
    <name evidence="14" type="ORF">CBP36_15910</name>
</gene>
<dbReference type="EC" id="2.6.1.16" evidence="3 10"/>
<evidence type="ECO:0000256" key="4">
    <source>
        <dbReference type="ARBA" id="ARBA00016090"/>
    </source>
</evidence>
<feature type="compositionally biased region" description="Polar residues" evidence="11">
    <location>
        <begin position="103"/>
        <end position="115"/>
    </location>
</feature>
<dbReference type="GO" id="GO:0097367">
    <property type="term" value="F:carbohydrate derivative binding"/>
    <property type="evidence" value="ECO:0007669"/>
    <property type="project" value="InterPro"/>
</dbReference>
<dbReference type="InterPro" id="IPR001347">
    <property type="entry name" value="SIS_dom"/>
</dbReference>
<dbReference type="InterPro" id="IPR017932">
    <property type="entry name" value="GATase_2_dom"/>
</dbReference>
<dbReference type="FunFam" id="3.60.20.10:FF:000006">
    <property type="entry name" value="Glutamine--fructose-6-phosphate aminotransferase [isomerizing]"/>
    <property type="match status" value="1"/>
</dbReference>
<evidence type="ECO:0000256" key="10">
    <source>
        <dbReference type="HAMAP-Rule" id="MF_00164"/>
    </source>
</evidence>
<dbReference type="CDD" id="cd05008">
    <property type="entry name" value="SIS_GlmS_GlmD_1"/>
    <property type="match status" value="1"/>
</dbReference>
<evidence type="ECO:0000256" key="7">
    <source>
        <dbReference type="ARBA" id="ARBA00022679"/>
    </source>
</evidence>
<keyword evidence="15" id="KW-1185">Reference proteome</keyword>
<feature type="active site" description="Nucleophile; for GATase activity" evidence="10">
    <location>
        <position position="2"/>
    </location>
</feature>
<evidence type="ECO:0000313" key="15">
    <source>
        <dbReference type="Proteomes" id="UP000194440"/>
    </source>
</evidence>
<dbReference type="InterPro" id="IPR047084">
    <property type="entry name" value="GFAT_N"/>
</dbReference>
<evidence type="ECO:0000256" key="3">
    <source>
        <dbReference type="ARBA" id="ARBA00012916"/>
    </source>
</evidence>
<dbReference type="CDD" id="cd05009">
    <property type="entry name" value="SIS_GlmS_GlmD_2"/>
    <property type="match status" value="1"/>
</dbReference>
<dbReference type="GO" id="GO:0005975">
    <property type="term" value="P:carbohydrate metabolic process"/>
    <property type="evidence" value="ECO:0007669"/>
    <property type="project" value="UniProtKB-UniRule"/>
</dbReference>
<organism evidence="14 15">
    <name type="scientific">Acidovorax carolinensis</name>
    <dbReference type="NCBI Taxonomy" id="553814"/>
    <lineage>
        <taxon>Bacteria</taxon>
        <taxon>Pseudomonadati</taxon>
        <taxon>Pseudomonadota</taxon>
        <taxon>Betaproteobacteria</taxon>
        <taxon>Burkholderiales</taxon>
        <taxon>Comamonadaceae</taxon>
        <taxon>Acidovorax</taxon>
    </lineage>
</organism>